<comment type="catalytic activity">
    <reaction evidence="12 13">
        <text>tRNA(Ala) + L-alanine + ATP = L-alanyl-tRNA(Ala) + AMP + diphosphate</text>
        <dbReference type="Rhea" id="RHEA:12540"/>
        <dbReference type="Rhea" id="RHEA-COMP:9657"/>
        <dbReference type="Rhea" id="RHEA-COMP:9923"/>
        <dbReference type="ChEBI" id="CHEBI:30616"/>
        <dbReference type="ChEBI" id="CHEBI:33019"/>
        <dbReference type="ChEBI" id="CHEBI:57972"/>
        <dbReference type="ChEBI" id="CHEBI:78442"/>
        <dbReference type="ChEBI" id="CHEBI:78497"/>
        <dbReference type="ChEBI" id="CHEBI:456215"/>
        <dbReference type="EC" id="6.1.1.7"/>
    </reaction>
</comment>
<dbReference type="EC" id="6.1.1.7" evidence="13"/>
<dbReference type="InterPro" id="IPR002318">
    <property type="entry name" value="Ala-tRNA-lgiase_IIc"/>
</dbReference>
<dbReference type="InterPro" id="IPR012947">
    <property type="entry name" value="tRNA_SAD"/>
</dbReference>
<feature type="binding site" evidence="13">
    <location>
        <position position="571"/>
    </location>
    <ligand>
        <name>Zn(2+)</name>
        <dbReference type="ChEBI" id="CHEBI:29105"/>
    </ligand>
</feature>
<dbReference type="FunFam" id="3.10.310.40:FF:000001">
    <property type="entry name" value="Alanine--tRNA ligase"/>
    <property type="match status" value="1"/>
</dbReference>
<dbReference type="Gene3D" id="6.10.250.550">
    <property type="match status" value="1"/>
</dbReference>
<evidence type="ECO:0000256" key="5">
    <source>
        <dbReference type="ARBA" id="ARBA00022741"/>
    </source>
</evidence>
<dbReference type="CDD" id="cd00673">
    <property type="entry name" value="AlaRS_core"/>
    <property type="match status" value="1"/>
</dbReference>
<reference evidence="16 17" key="1">
    <citation type="journal article" date="2017" name="Front. Microbiol.">
        <title>New Insights into the Diversity of the Genus Faecalibacterium.</title>
        <authorList>
            <person name="Benevides L."/>
            <person name="Burman S."/>
            <person name="Martin R."/>
            <person name="Robert V."/>
            <person name="Thomas M."/>
            <person name="Miquel S."/>
            <person name="Chain F."/>
            <person name="Sokol H."/>
            <person name="Bermudez-Humaran L.G."/>
            <person name="Morrison M."/>
            <person name="Langella P."/>
            <person name="Azevedo V.A."/>
            <person name="Chatel J.M."/>
            <person name="Soares S."/>
        </authorList>
    </citation>
    <scope>NUCLEOTIDE SEQUENCE [LARGE SCALE GENOMIC DNA]</scope>
    <source>
        <strain evidence="17">CNCM I-4540</strain>
    </source>
</reference>
<evidence type="ECO:0000256" key="8">
    <source>
        <dbReference type="ARBA" id="ARBA00022884"/>
    </source>
</evidence>
<dbReference type="Pfam" id="PF02272">
    <property type="entry name" value="DHHA1"/>
    <property type="match status" value="1"/>
</dbReference>
<dbReference type="PANTHER" id="PTHR11777">
    <property type="entry name" value="ALANYL-TRNA SYNTHETASE"/>
    <property type="match status" value="1"/>
</dbReference>
<dbReference type="SUPFAM" id="SSF55186">
    <property type="entry name" value="ThrRS/AlaRS common domain"/>
    <property type="match status" value="1"/>
</dbReference>
<organism evidence="16 17">
    <name type="scientific">Faecalibacterium langellae</name>
    <dbReference type="NCBI Taxonomy" id="3435293"/>
    <lineage>
        <taxon>Bacteria</taxon>
        <taxon>Bacillati</taxon>
        <taxon>Bacillota</taxon>
        <taxon>Clostridia</taxon>
        <taxon>Eubacteriales</taxon>
        <taxon>Oscillospiraceae</taxon>
        <taxon>Faecalibacterium</taxon>
    </lineage>
</organism>
<keyword evidence="7 13" id="KW-0067">ATP-binding</keyword>
<dbReference type="Gene3D" id="3.30.54.20">
    <property type="match status" value="1"/>
</dbReference>
<keyword evidence="2 13" id="KW-0820">tRNA-binding</keyword>
<protein>
    <recommendedName>
        <fullName evidence="13">Alanine--tRNA ligase</fullName>
        <ecNumber evidence="13">6.1.1.7</ecNumber>
    </recommendedName>
    <alternativeName>
        <fullName evidence="13">Alanyl-tRNA synthetase</fullName>
        <shortName evidence="13">AlaRS</shortName>
    </alternativeName>
</protein>
<proteinExistence type="inferred from homology"/>
<keyword evidence="9 13" id="KW-0648">Protein biosynthesis</keyword>
<dbReference type="SUPFAM" id="SSF55681">
    <property type="entry name" value="Class II aaRS and biotin synthetases"/>
    <property type="match status" value="1"/>
</dbReference>
<evidence type="ECO:0000256" key="10">
    <source>
        <dbReference type="ARBA" id="ARBA00023146"/>
    </source>
</evidence>
<dbReference type="FunFam" id="3.30.980.10:FF:000004">
    <property type="entry name" value="Alanine--tRNA ligase, cytoplasmic"/>
    <property type="match status" value="1"/>
</dbReference>
<dbReference type="AlphaFoldDB" id="A0A2A6Z8R5"/>
<keyword evidence="10 13" id="KW-0030">Aminoacyl-tRNA synthetase</keyword>
<dbReference type="Gene3D" id="3.30.980.10">
    <property type="entry name" value="Threonyl-trna Synthetase, Chain A, domain 2"/>
    <property type="match status" value="1"/>
</dbReference>
<evidence type="ECO:0000256" key="9">
    <source>
        <dbReference type="ARBA" id="ARBA00022917"/>
    </source>
</evidence>
<dbReference type="SUPFAM" id="SSF50447">
    <property type="entry name" value="Translation proteins"/>
    <property type="match status" value="1"/>
</dbReference>
<dbReference type="Gene3D" id="3.10.310.40">
    <property type="match status" value="1"/>
</dbReference>
<dbReference type="GO" id="GO:0002161">
    <property type="term" value="F:aminoacyl-tRNA deacylase activity"/>
    <property type="evidence" value="ECO:0007669"/>
    <property type="project" value="TreeGrafter"/>
</dbReference>
<evidence type="ECO:0000256" key="14">
    <source>
        <dbReference type="SAM" id="Coils"/>
    </source>
</evidence>
<keyword evidence="4 13" id="KW-0479">Metal-binding</keyword>
<dbReference type="GO" id="GO:0140096">
    <property type="term" value="F:catalytic activity, acting on a protein"/>
    <property type="evidence" value="ECO:0007669"/>
    <property type="project" value="UniProtKB-ARBA"/>
</dbReference>
<evidence type="ECO:0000256" key="11">
    <source>
        <dbReference type="ARBA" id="ARBA00024779"/>
    </source>
</evidence>
<comment type="similarity">
    <text evidence="1 13">Belongs to the class-II aminoacyl-tRNA synthetase family.</text>
</comment>
<dbReference type="Proteomes" id="UP000220752">
    <property type="component" value="Unassembled WGS sequence"/>
</dbReference>
<dbReference type="InterPro" id="IPR023033">
    <property type="entry name" value="Ala_tRNA_ligase_euk/bac"/>
</dbReference>
<dbReference type="Gene3D" id="2.40.30.130">
    <property type="match status" value="1"/>
</dbReference>
<dbReference type="EMBL" id="NMTQ01000037">
    <property type="protein sequence ID" value="PDX57747.1"/>
    <property type="molecule type" value="Genomic_DNA"/>
</dbReference>
<feature type="domain" description="Alanyl-transfer RNA synthetases family profile" evidence="15">
    <location>
        <begin position="4"/>
        <end position="716"/>
    </location>
</feature>
<keyword evidence="6 13" id="KW-0862">Zinc</keyword>
<sequence length="887" mass="98058">MQWTGLNELREKYLSFFESKGHLRLDSFPLVPKNDPSLLLINSGMAPMKKWFLAQEEPPRHRVTTCQKCIRTPDIERVGITARHGTFFEMLGNFSFQDYFKEEVIPWAWEFLTSDEWMAIPKDRLHISVYEEDDEAYDIWTKKVGIAPDHMVRLGKEDNFWEHGSGPCGPCSEIYFDRGPEYGCGKPTCGVGCDCDRYMEIWNLVFSQFDADGKGHYERLARPNIDTGMGLERLACVMQGVGNLFEVDTVQSVLHHVEHIANKTYGEDDKNDISIRVITDHIRSCTFMVSDGILPSNEGRGYVLRRLLRRAARHGRMLGITRPFLVELVETVIQSSESAYPELREHDAYIKKVIGTEEANFARTIDAGMNILNNMIDGLEKAHQHLLKGLDVFKLNDTFGFPLDLTKEIAAEQGIEIDEEGFHAEMTKQKERARAERLKKNISGWSEDLFGALDAEPTVFTGYDTLCDNGVVVALSDEETLTDAIATDEEAKDGVLVVLDKTPFYAEMGGQAADHGMLNSADCSLRVLDVKKTPKGYYVHTCVLESGIVKVGDHLTAQVDKEYRMAIARNHTATHLLQAALREVLGDHVHQAGSYQDAEITHFDFTHFSAVTPEELARVQKIVNDKIYESMNVTVREMPIEEAKKLGAMALFGEKYGKVVRVVDIEGWSTEFCGGTHVKNTAQIGGFKIVSEASVAAGIRRIEAVTGRNLLIRANLQEAMLHTVANTLKANNVTALPVRAEAVMAENKALAKELEEIKAQVAASKVTSLFDNAEEIGGVKIASAYFTGTTGDTLRGMCDTIRDKAVKPAVAVLVGKAEDKITMAVTVTKQAQEKGLKAGALVKEIAAIAGGKGGGKPDFAMAGLKDETKIDEALAAVGTIVKKALGE</sequence>
<keyword evidence="14" id="KW-0175">Coiled coil</keyword>
<dbReference type="InterPro" id="IPR018165">
    <property type="entry name" value="Ala-tRNA-synth_IIc_core"/>
</dbReference>
<dbReference type="PANTHER" id="PTHR11777:SF9">
    <property type="entry name" value="ALANINE--TRNA LIGASE, CYTOPLASMIC"/>
    <property type="match status" value="1"/>
</dbReference>
<dbReference type="GO" id="GO:0016740">
    <property type="term" value="F:transferase activity"/>
    <property type="evidence" value="ECO:0007669"/>
    <property type="project" value="UniProtKB-ARBA"/>
</dbReference>
<evidence type="ECO:0000256" key="7">
    <source>
        <dbReference type="ARBA" id="ARBA00022840"/>
    </source>
</evidence>
<feature type="binding site" evidence="13">
    <location>
        <position position="575"/>
    </location>
    <ligand>
        <name>Zn(2+)</name>
        <dbReference type="ChEBI" id="CHEBI:29105"/>
    </ligand>
</feature>
<keyword evidence="17" id="KW-1185">Reference proteome</keyword>
<feature type="coiled-coil region" evidence="14">
    <location>
        <begin position="740"/>
        <end position="767"/>
    </location>
</feature>
<dbReference type="InterPro" id="IPR018163">
    <property type="entry name" value="Thr/Ala-tRNA-synth_IIc_edit"/>
</dbReference>
<feature type="binding site" evidence="13">
    <location>
        <position position="673"/>
    </location>
    <ligand>
        <name>Zn(2+)</name>
        <dbReference type="ChEBI" id="CHEBI:29105"/>
    </ligand>
</feature>
<dbReference type="GO" id="GO:0005829">
    <property type="term" value="C:cytosol"/>
    <property type="evidence" value="ECO:0007669"/>
    <property type="project" value="TreeGrafter"/>
</dbReference>
<dbReference type="NCBIfam" id="TIGR00344">
    <property type="entry name" value="alaS"/>
    <property type="match status" value="1"/>
</dbReference>
<dbReference type="SMART" id="SM00863">
    <property type="entry name" value="tRNA_SAD"/>
    <property type="match status" value="1"/>
</dbReference>
<evidence type="ECO:0000256" key="4">
    <source>
        <dbReference type="ARBA" id="ARBA00022723"/>
    </source>
</evidence>
<dbReference type="FunFam" id="3.30.930.10:FF:000004">
    <property type="entry name" value="Alanine--tRNA ligase"/>
    <property type="match status" value="1"/>
</dbReference>
<evidence type="ECO:0000256" key="6">
    <source>
        <dbReference type="ARBA" id="ARBA00022833"/>
    </source>
</evidence>
<keyword evidence="8 13" id="KW-0694">RNA-binding</keyword>
<dbReference type="GO" id="GO:0006419">
    <property type="term" value="P:alanyl-tRNA aminoacylation"/>
    <property type="evidence" value="ECO:0007669"/>
    <property type="project" value="UniProtKB-UniRule"/>
</dbReference>
<dbReference type="InterPro" id="IPR018164">
    <property type="entry name" value="Ala-tRNA-synth_IIc_N"/>
</dbReference>
<evidence type="ECO:0000313" key="17">
    <source>
        <dbReference type="Proteomes" id="UP000220752"/>
    </source>
</evidence>
<keyword evidence="5 13" id="KW-0547">Nucleotide-binding</keyword>
<accession>A0A2A6Z8R5</accession>
<dbReference type="PRINTS" id="PR00980">
    <property type="entry name" value="TRNASYNTHALA"/>
</dbReference>
<dbReference type="Pfam" id="PF01411">
    <property type="entry name" value="tRNA-synt_2c"/>
    <property type="match status" value="1"/>
</dbReference>
<feature type="binding site" evidence="13">
    <location>
        <position position="677"/>
    </location>
    <ligand>
        <name>Zn(2+)</name>
        <dbReference type="ChEBI" id="CHEBI:29105"/>
    </ligand>
</feature>
<dbReference type="PROSITE" id="PS50860">
    <property type="entry name" value="AA_TRNA_LIGASE_II_ALA"/>
    <property type="match status" value="1"/>
</dbReference>
<name>A0A2A6Z8R5_9FIRM</name>
<evidence type="ECO:0000256" key="13">
    <source>
        <dbReference type="HAMAP-Rule" id="MF_00036"/>
    </source>
</evidence>
<comment type="cofactor">
    <cofactor evidence="13">
        <name>Zn(2+)</name>
        <dbReference type="ChEBI" id="CHEBI:29105"/>
    </cofactor>
    <text evidence="13">Binds 1 zinc ion per subunit.</text>
</comment>
<evidence type="ECO:0000259" key="15">
    <source>
        <dbReference type="PROSITE" id="PS50860"/>
    </source>
</evidence>
<evidence type="ECO:0000256" key="3">
    <source>
        <dbReference type="ARBA" id="ARBA00022598"/>
    </source>
</evidence>
<dbReference type="InterPro" id="IPR050058">
    <property type="entry name" value="Ala-tRNA_ligase"/>
</dbReference>
<dbReference type="GO" id="GO:0005524">
    <property type="term" value="F:ATP binding"/>
    <property type="evidence" value="ECO:0007669"/>
    <property type="project" value="UniProtKB-UniRule"/>
</dbReference>
<dbReference type="GO" id="GO:0008270">
    <property type="term" value="F:zinc ion binding"/>
    <property type="evidence" value="ECO:0007669"/>
    <property type="project" value="UniProtKB-UniRule"/>
</dbReference>
<comment type="function">
    <text evidence="11 13">Catalyzes the attachment of alanine to tRNA(Ala) in a two-step reaction: alanine is first activated by ATP to form Ala-AMP and then transferred to the acceptor end of tRNA(Ala). Also edits incorrectly charged Ser-tRNA(Ala) and Gly-tRNA(Ala) via its editing domain.</text>
</comment>
<keyword evidence="3 13" id="KW-0436">Ligase</keyword>
<dbReference type="HAMAP" id="MF_00036_B">
    <property type="entry name" value="Ala_tRNA_synth_B"/>
    <property type="match status" value="1"/>
</dbReference>
<dbReference type="Gene3D" id="3.30.930.10">
    <property type="entry name" value="Bira Bifunctional Protein, Domain 2"/>
    <property type="match status" value="1"/>
</dbReference>
<dbReference type="InterPro" id="IPR003156">
    <property type="entry name" value="DHHA1_dom"/>
</dbReference>
<gene>
    <name evidence="13" type="primary">alaS</name>
    <name evidence="16" type="ORF">CGS46_14770</name>
</gene>
<dbReference type="Pfam" id="PF07973">
    <property type="entry name" value="tRNA_SAD"/>
    <property type="match status" value="1"/>
</dbReference>
<dbReference type="InterPro" id="IPR045864">
    <property type="entry name" value="aa-tRNA-synth_II/BPL/LPL"/>
</dbReference>
<evidence type="ECO:0000256" key="1">
    <source>
        <dbReference type="ARBA" id="ARBA00008226"/>
    </source>
</evidence>
<keyword evidence="13" id="KW-0963">Cytoplasm</keyword>
<comment type="subcellular location">
    <subcellularLocation>
        <location evidence="13">Cytoplasm</location>
    </subcellularLocation>
</comment>
<dbReference type="GO" id="GO:0000049">
    <property type="term" value="F:tRNA binding"/>
    <property type="evidence" value="ECO:0007669"/>
    <property type="project" value="UniProtKB-KW"/>
</dbReference>
<dbReference type="InterPro" id="IPR009000">
    <property type="entry name" value="Transl_B-barrel_sf"/>
</dbReference>
<dbReference type="InterPro" id="IPR018162">
    <property type="entry name" value="Ala-tRNA-ligase_IIc_anticod-bd"/>
</dbReference>
<evidence type="ECO:0000256" key="2">
    <source>
        <dbReference type="ARBA" id="ARBA00022555"/>
    </source>
</evidence>
<evidence type="ECO:0000256" key="12">
    <source>
        <dbReference type="ARBA" id="ARBA00048300"/>
    </source>
</evidence>
<dbReference type="FunFam" id="3.30.54.20:FF:000001">
    <property type="entry name" value="Alanine--tRNA ligase"/>
    <property type="match status" value="1"/>
</dbReference>
<dbReference type="GO" id="GO:0004813">
    <property type="term" value="F:alanine-tRNA ligase activity"/>
    <property type="evidence" value="ECO:0007669"/>
    <property type="project" value="UniProtKB-UniRule"/>
</dbReference>
<dbReference type="SUPFAM" id="SSF101353">
    <property type="entry name" value="Putative anticodon-binding domain of alanyl-tRNA synthetase (AlaRS)"/>
    <property type="match status" value="1"/>
</dbReference>
<evidence type="ECO:0000313" key="16">
    <source>
        <dbReference type="EMBL" id="PDX57747.1"/>
    </source>
</evidence>
<comment type="caution">
    <text evidence="16">The sequence shown here is derived from an EMBL/GenBank/DDBJ whole genome shotgun (WGS) entry which is preliminary data.</text>
</comment>
<comment type="domain">
    <text evidence="13">Consists of three domains; the N-terminal catalytic domain, the editing domain and the C-terminal C-Ala domain. The editing domain removes incorrectly charged amino acids, while the C-Ala domain, along with tRNA(Ala), serves as a bridge to cooperatively bring together the editing and aminoacylation centers thus stimulating deacylation of misacylated tRNAs.</text>
</comment>